<dbReference type="GO" id="GO:0008270">
    <property type="term" value="F:zinc ion binding"/>
    <property type="evidence" value="ECO:0007669"/>
    <property type="project" value="InterPro"/>
</dbReference>
<evidence type="ECO:0000313" key="5">
    <source>
        <dbReference type="Proteomes" id="UP000799771"/>
    </source>
</evidence>
<dbReference type="SMART" id="SM00066">
    <property type="entry name" value="GAL4"/>
    <property type="match status" value="1"/>
</dbReference>
<gene>
    <name evidence="4" type="ORF">P153DRAFT_208978</name>
</gene>
<organism evidence="4 5">
    <name type="scientific">Dothidotthia symphoricarpi CBS 119687</name>
    <dbReference type="NCBI Taxonomy" id="1392245"/>
    <lineage>
        <taxon>Eukaryota</taxon>
        <taxon>Fungi</taxon>
        <taxon>Dikarya</taxon>
        <taxon>Ascomycota</taxon>
        <taxon>Pezizomycotina</taxon>
        <taxon>Dothideomycetes</taxon>
        <taxon>Pleosporomycetidae</taxon>
        <taxon>Pleosporales</taxon>
        <taxon>Dothidotthiaceae</taxon>
        <taxon>Dothidotthia</taxon>
    </lineage>
</organism>
<dbReference type="PANTHER" id="PTHR47654">
    <property type="entry name" value="ZN(II)2CYS6 TRANSCRIPTION FACTOR (EUROFUNG)-RELATED"/>
    <property type="match status" value="1"/>
</dbReference>
<dbReference type="Pfam" id="PF00172">
    <property type="entry name" value="Zn_clus"/>
    <property type="match status" value="1"/>
</dbReference>
<reference evidence="4" key="1">
    <citation type="journal article" date="2020" name="Stud. Mycol.">
        <title>101 Dothideomycetes genomes: a test case for predicting lifestyles and emergence of pathogens.</title>
        <authorList>
            <person name="Haridas S."/>
            <person name="Albert R."/>
            <person name="Binder M."/>
            <person name="Bloem J."/>
            <person name="Labutti K."/>
            <person name="Salamov A."/>
            <person name="Andreopoulos B."/>
            <person name="Baker S."/>
            <person name="Barry K."/>
            <person name="Bills G."/>
            <person name="Bluhm B."/>
            <person name="Cannon C."/>
            <person name="Castanera R."/>
            <person name="Culley D."/>
            <person name="Daum C."/>
            <person name="Ezra D."/>
            <person name="Gonzalez J."/>
            <person name="Henrissat B."/>
            <person name="Kuo A."/>
            <person name="Liang C."/>
            <person name="Lipzen A."/>
            <person name="Lutzoni F."/>
            <person name="Magnuson J."/>
            <person name="Mondo S."/>
            <person name="Nolan M."/>
            <person name="Ohm R."/>
            <person name="Pangilinan J."/>
            <person name="Park H.-J."/>
            <person name="Ramirez L."/>
            <person name="Alfaro M."/>
            <person name="Sun H."/>
            <person name="Tritt A."/>
            <person name="Yoshinaga Y."/>
            <person name="Zwiers L.-H."/>
            <person name="Turgeon B."/>
            <person name="Goodwin S."/>
            <person name="Spatafora J."/>
            <person name="Crous P."/>
            <person name="Grigoriev I."/>
        </authorList>
    </citation>
    <scope>NUCLEOTIDE SEQUENCE</scope>
    <source>
        <strain evidence="4">CBS 119687</strain>
    </source>
</reference>
<name>A0A6A6AJD5_9PLEO</name>
<dbReference type="SUPFAM" id="SSF57701">
    <property type="entry name" value="Zn2/Cys6 DNA-binding domain"/>
    <property type="match status" value="1"/>
</dbReference>
<evidence type="ECO:0000256" key="1">
    <source>
        <dbReference type="ARBA" id="ARBA00023242"/>
    </source>
</evidence>
<dbReference type="InterPro" id="IPR036864">
    <property type="entry name" value="Zn2-C6_fun-type_DNA-bd_sf"/>
</dbReference>
<dbReference type="Gene3D" id="4.10.240.10">
    <property type="entry name" value="Zn(2)-C6 fungal-type DNA-binding domain"/>
    <property type="match status" value="1"/>
</dbReference>
<protein>
    <recommendedName>
        <fullName evidence="3">Zn(2)-C6 fungal-type domain-containing protein</fullName>
    </recommendedName>
</protein>
<dbReference type="PROSITE" id="PS50048">
    <property type="entry name" value="ZN2_CY6_FUNGAL_2"/>
    <property type="match status" value="1"/>
</dbReference>
<dbReference type="Proteomes" id="UP000799771">
    <property type="component" value="Unassembled WGS sequence"/>
</dbReference>
<evidence type="ECO:0000256" key="2">
    <source>
        <dbReference type="SAM" id="MobiDB-lite"/>
    </source>
</evidence>
<feature type="region of interest" description="Disordered" evidence="2">
    <location>
        <begin position="15"/>
        <end position="36"/>
    </location>
</feature>
<evidence type="ECO:0000313" key="4">
    <source>
        <dbReference type="EMBL" id="KAF2131024.1"/>
    </source>
</evidence>
<keyword evidence="1" id="KW-0539">Nucleus</keyword>
<dbReference type="GeneID" id="54402984"/>
<dbReference type="CDD" id="cd00067">
    <property type="entry name" value="GAL4"/>
    <property type="match status" value="1"/>
</dbReference>
<dbReference type="InterPro" id="IPR001138">
    <property type="entry name" value="Zn2Cys6_DnaBD"/>
</dbReference>
<dbReference type="AlphaFoldDB" id="A0A6A6AJD5"/>
<accession>A0A6A6AJD5</accession>
<sequence length="124" mass="14158">MSDSGAILNAQFHGGRLLLPRQEPPPPPPQVTKRTRATKACTSCRNRKTKCTGELPRCFECKTCDLDCAYEQGRRDRLKDVLEHKRLLVALLKDLRQNVYADQRKMIEDALDAVSFSSSYRIHL</sequence>
<keyword evidence="5" id="KW-1185">Reference proteome</keyword>
<dbReference type="RefSeq" id="XP_033525411.1">
    <property type="nucleotide sequence ID" value="XM_033662552.1"/>
</dbReference>
<dbReference type="GO" id="GO:0000981">
    <property type="term" value="F:DNA-binding transcription factor activity, RNA polymerase II-specific"/>
    <property type="evidence" value="ECO:0007669"/>
    <property type="project" value="InterPro"/>
</dbReference>
<dbReference type="PANTHER" id="PTHR47654:SF5">
    <property type="entry name" value="TRANSCRIPTION FACTOR DOMAIN-CONTAINING PROTEIN"/>
    <property type="match status" value="1"/>
</dbReference>
<feature type="domain" description="Zn(2)-C6 fungal-type" evidence="3">
    <location>
        <begin position="40"/>
        <end position="70"/>
    </location>
</feature>
<dbReference type="PROSITE" id="PS00463">
    <property type="entry name" value="ZN2_CY6_FUNGAL_1"/>
    <property type="match status" value="1"/>
</dbReference>
<dbReference type="InterPro" id="IPR053230">
    <property type="entry name" value="Trans_reg_galc"/>
</dbReference>
<dbReference type="OrthoDB" id="10261408at2759"/>
<dbReference type="EMBL" id="ML977503">
    <property type="protein sequence ID" value="KAF2131024.1"/>
    <property type="molecule type" value="Genomic_DNA"/>
</dbReference>
<evidence type="ECO:0000259" key="3">
    <source>
        <dbReference type="PROSITE" id="PS50048"/>
    </source>
</evidence>
<proteinExistence type="predicted"/>